<protein>
    <submittedName>
        <fullName evidence="2">Uncharacterized protein</fullName>
    </submittedName>
</protein>
<organism evidence="2 3">
    <name type="scientific">Arthrobotrys musiformis</name>
    <dbReference type="NCBI Taxonomy" id="47236"/>
    <lineage>
        <taxon>Eukaryota</taxon>
        <taxon>Fungi</taxon>
        <taxon>Dikarya</taxon>
        <taxon>Ascomycota</taxon>
        <taxon>Pezizomycotina</taxon>
        <taxon>Orbiliomycetes</taxon>
        <taxon>Orbiliales</taxon>
        <taxon>Orbiliaceae</taxon>
        <taxon>Arthrobotrys</taxon>
    </lineage>
</organism>
<reference evidence="2 3" key="1">
    <citation type="submission" date="2023-08" db="EMBL/GenBank/DDBJ databases">
        <authorList>
            <person name="Palmer J.M."/>
        </authorList>
    </citation>
    <scope>NUCLEOTIDE SEQUENCE [LARGE SCALE GENOMIC DNA]</scope>
    <source>
        <strain evidence="2 3">TWF481</strain>
    </source>
</reference>
<proteinExistence type="predicted"/>
<sequence>MASNQNQNAAVMRVYNDKLIHQYENIKAKAAGHPRNTDQIDIESVCRIYREAVLENDKLRTQLKKETMARGYFQQENQRLVQALKKAQETKEYLEASYQAILNTNLALHNSTLCLSTQISAMQSKSEPGVDACSESQPPSYLEISPTSQAPTPLLGSVGQSPVSGTRVRCSISMLDNPLVEGP</sequence>
<keyword evidence="3" id="KW-1185">Reference proteome</keyword>
<feature type="region of interest" description="Disordered" evidence="1">
    <location>
        <begin position="127"/>
        <end position="164"/>
    </location>
</feature>
<accession>A0AAV9WI48</accession>
<name>A0AAV9WI48_9PEZI</name>
<dbReference type="AlphaFoldDB" id="A0AAV9WI48"/>
<evidence type="ECO:0000313" key="3">
    <source>
        <dbReference type="Proteomes" id="UP001370758"/>
    </source>
</evidence>
<dbReference type="EMBL" id="JAVHJL010000003">
    <property type="protein sequence ID" value="KAK6507819.1"/>
    <property type="molecule type" value="Genomic_DNA"/>
</dbReference>
<feature type="compositionally biased region" description="Polar residues" evidence="1">
    <location>
        <begin position="134"/>
        <end position="151"/>
    </location>
</feature>
<evidence type="ECO:0000313" key="2">
    <source>
        <dbReference type="EMBL" id="KAK6507819.1"/>
    </source>
</evidence>
<comment type="caution">
    <text evidence="2">The sequence shown here is derived from an EMBL/GenBank/DDBJ whole genome shotgun (WGS) entry which is preliminary data.</text>
</comment>
<evidence type="ECO:0000256" key="1">
    <source>
        <dbReference type="SAM" id="MobiDB-lite"/>
    </source>
</evidence>
<dbReference type="Proteomes" id="UP001370758">
    <property type="component" value="Unassembled WGS sequence"/>
</dbReference>
<gene>
    <name evidence="2" type="ORF">TWF481_006240</name>
</gene>